<feature type="transmembrane region" description="Helical" evidence="2">
    <location>
        <begin position="247"/>
        <end position="267"/>
    </location>
</feature>
<dbReference type="GeneTree" id="ENSGT00940000167987"/>
<organism evidence="3 4">
    <name type="scientific">Paramormyrops kingsleyae</name>
    <dbReference type="NCBI Taxonomy" id="1676925"/>
    <lineage>
        <taxon>Eukaryota</taxon>
        <taxon>Metazoa</taxon>
        <taxon>Chordata</taxon>
        <taxon>Craniata</taxon>
        <taxon>Vertebrata</taxon>
        <taxon>Euteleostomi</taxon>
        <taxon>Actinopterygii</taxon>
        <taxon>Neopterygii</taxon>
        <taxon>Teleostei</taxon>
        <taxon>Osteoglossocephala</taxon>
        <taxon>Osteoglossomorpha</taxon>
        <taxon>Osteoglossiformes</taxon>
        <taxon>Mormyridae</taxon>
        <taxon>Paramormyrops</taxon>
    </lineage>
</organism>
<evidence type="ECO:0000313" key="3">
    <source>
        <dbReference type="Ensembl" id="ENSPKIP00000012037.1"/>
    </source>
</evidence>
<dbReference type="AlphaFoldDB" id="A0A3B3QZT3"/>
<reference evidence="3" key="2">
    <citation type="submission" date="2025-09" db="UniProtKB">
        <authorList>
            <consortium name="Ensembl"/>
        </authorList>
    </citation>
    <scope>IDENTIFICATION</scope>
</reference>
<keyword evidence="2" id="KW-0812">Transmembrane</keyword>
<evidence type="ECO:0000256" key="1">
    <source>
        <dbReference type="SAM" id="Coils"/>
    </source>
</evidence>
<dbReference type="Ensembl" id="ENSPKIT00000036420.1">
    <property type="protein sequence ID" value="ENSPKIP00000012037.1"/>
    <property type="gene ID" value="ENSPKIG00000025690.1"/>
</dbReference>
<feature type="transmembrane region" description="Helical" evidence="2">
    <location>
        <begin position="273"/>
        <end position="294"/>
    </location>
</feature>
<keyword evidence="2" id="KW-1133">Transmembrane helix</keyword>
<dbReference type="Proteomes" id="UP000261540">
    <property type="component" value="Unplaced"/>
</dbReference>
<feature type="coiled-coil region" evidence="1">
    <location>
        <begin position="46"/>
        <end position="76"/>
    </location>
</feature>
<sequence>MLFLHVRKGARSGPANLVNDYISETLKYIEAVQVFLDKESEWFCKREEEMNKMKDIRKKANNMSKLEKELSAVVKDLTSGLKELQPFLEALEKLAVTSPFVFDKRLCWFPAGNTVTDVISFIHAARMSCGLLVYFRKDTKKIFQPNLDNVEILAFELQRMTGFSKDICAIMEERSLQFTHCLFTYLKRFSPLRANEHFRLAFMFGDEEKSLKFIDVLREQKPKILRSLTQMEACAVQLDEMKMELKIFSVVGGGVLTIVGLALAKGLRTPFTLFGGVLGAAVNSVTIGITELAVNAHEGQKFIEIYQNVLQDSEPICKFLDQVMIFKGPSVENDTVDHMTEAGTVNNVYYESMSDVCKAIQGHVDFCKIHLDAWQRICDSLHRGKQDFQETRPVCPRERLGFRANHTVDYGI</sequence>
<keyword evidence="1" id="KW-0175">Coiled coil</keyword>
<dbReference type="STRING" id="1676925.ENSPKIP00000012037"/>
<protein>
    <submittedName>
        <fullName evidence="3">Uncharacterized protein</fullName>
    </submittedName>
</protein>
<evidence type="ECO:0000313" key="4">
    <source>
        <dbReference type="Proteomes" id="UP000261540"/>
    </source>
</evidence>
<evidence type="ECO:0000256" key="2">
    <source>
        <dbReference type="SAM" id="Phobius"/>
    </source>
</evidence>
<keyword evidence="4" id="KW-1185">Reference proteome</keyword>
<reference evidence="3" key="1">
    <citation type="submission" date="2025-08" db="UniProtKB">
        <authorList>
            <consortium name="Ensembl"/>
        </authorList>
    </citation>
    <scope>IDENTIFICATION</scope>
</reference>
<name>A0A3B3QZT3_9TELE</name>
<accession>A0A3B3QZT3</accession>
<proteinExistence type="predicted"/>
<keyword evidence="2" id="KW-0472">Membrane</keyword>